<dbReference type="GO" id="GO:0046872">
    <property type="term" value="F:metal ion binding"/>
    <property type="evidence" value="ECO:0007669"/>
    <property type="project" value="UniProtKB-KW"/>
</dbReference>
<reference evidence="9" key="1">
    <citation type="submission" date="2021-01" db="EMBL/GenBank/DDBJ databases">
        <authorList>
            <person name="Corre E."/>
            <person name="Pelletier E."/>
            <person name="Niang G."/>
            <person name="Scheremetjew M."/>
            <person name="Finn R."/>
            <person name="Kale V."/>
            <person name="Holt S."/>
            <person name="Cochrane G."/>
            <person name="Meng A."/>
            <person name="Brown T."/>
            <person name="Cohen L."/>
        </authorList>
    </citation>
    <scope>NUCLEOTIDE SEQUENCE</scope>
    <source>
        <strain evidence="9">SAG 63-3</strain>
    </source>
</reference>
<dbReference type="GO" id="GO:0004594">
    <property type="term" value="F:pantothenate kinase activity"/>
    <property type="evidence" value="ECO:0007669"/>
    <property type="project" value="TreeGrafter"/>
</dbReference>
<keyword evidence="6" id="KW-0464">Manganese</keyword>
<feature type="domain" description="Damage-control phosphatase ARMT1-like metal-binding" evidence="8">
    <location>
        <begin position="38"/>
        <end position="178"/>
    </location>
</feature>
<evidence type="ECO:0000256" key="3">
    <source>
        <dbReference type="ARBA" id="ARBA00022596"/>
    </source>
</evidence>
<evidence type="ECO:0000256" key="6">
    <source>
        <dbReference type="ARBA" id="ARBA00023211"/>
    </source>
</evidence>
<protein>
    <recommendedName>
        <fullName evidence="8">Damage-control phosphatase ARMT1-like metal-binding domain-containing protein</fullName>
    </recommendedName>
</protein>
<dbReference type="Gene3D" id="3.40.50.10880">
    <property type="entry name" value="Uncharacterised protein PF01937, DUF89, domain 3"/>
    <property type="match status" value="1"/>
</dbReference>
<dbReference type="SUPFAM" id="SSF111321">
    <property type="entry name" value="AF1104-like"/>
    <property type="match status" value="2"/>
</dbReference>
<evidence type="ECO:0000259" key="8">
    <source>
        <dbReference type="Pfam" id="PF01937"/>
    </source>
</evidence>
<name>A0A7S0UPF3_9CHLO</name>
<feature type="compositionally biased region" description="Low complexity" evidence="7">
    <location>
        <begin position="186"/>
        <end position="196"/>
    </location>
</feature>
<evidence type="ECO:0000256" key="4">
    <source>
        <dbReference type="ARBA" id="ARBA00022723"/>
    </source>
</evidence>
<sequence length="452" mass="50268">MQRLPVLLDPYRADTFPYLPELAEGCKVSYKEWLKVFKKSTPTFTEHCLTAEHKDGTPEIGARQFTDDFNMILDALDKDPHAEVPGYDVQPFSCDQLCVAREQCLIRAGFKDIFLSVKREEDEAAMPILPIVLKELDSESDPKKRLILAAQGVFAGNIFDLGAAASAEHYQKRKMARKQAYEGGRNATNNNTNSENSIITDSQIDGSAPLCVANNSDADLTASIMNENPTKSDFAHTRDKLHPRPWLIDDLDLFLERLLVVQSDQSTARYDKAVLFVDNAGPDVLLGMMPFARELLKLNIEVVIAANELPSINDITASELKHLLPDIFAAEEMKTSDENINPSDDEENRPKGIFRKAAESGRFRVVSSGNGLPVIDLSRVSPELSAEVDPKAINPDRLLIVLEGMGRSIETNLRARFACDALNMGMVKHPEVALELEGKMYDCVCRFRLAGQ</sequence>
<evidence type="ECO:0000313" key="9">
    <source>
        <dbReference type="EMBL" id="CAD8764404.1"/>
    </source>
</evidence>
<dbReference type="GO" id="GO:0005524">
    <property type="term" value="F:ATP binding"/>
    <property type="evidence" value="ECO:0007669"/>
    <property type="project" value="InterPro"/>
</dbReference>
<evidence type="ECO:0000256" key="7">
    <source>
        <dbReference type="SAM" id="MobiDB-lite"/>
    </source>
</evidence>
<dbReference type="PANTHER" id="PTHR12280">
    <property type="entry name" value="PANTOTHENATE KINASE"/>
    <property type="match status" value="1"/>
</dbReference>
<dbReference type="GO" id="GO:0015937">
    <property type="term" value="P:coenzyme A biosynthetic process"/>
    <property type="evidence" value="ECO:0007669"/>
    <property type="project" value="InterPro"/>
</dbReference>
<dbReference type="PANTHER" id="PTHR12280:SF35">
    <property type="entry name" value="4'-PHOSPHOPANTETHEINE PHOSPHATASE"/>
    <property type="match status" value="1"/>
</dbReference>
<dbReference type="InterPro" id="IPR002791">
    <property type="entry name" value="ARMT1-like_metal-bd"/>
</dbReference>
<evidence type="ECO:0000256" key="2">
    <source>
        <dbReference type="ARBA" id="ARBA00001967"/>
    </source>
</evidence>
<comment type="cofactor">
    <cofactor evidence="1">
        <name>Mn(2+)</name>
        <dbReference type="ChEBI" id="CHEBI:29035"/>
    </cofactor>
</comment>
<dbReference type="GO" id="GO:0016787">
    <property type="term" value="F:hydrolase activity"/>
    <property type="evidence" value="ECO:0007669"/>
    <property type="project" value="UniProtKB-KW"/>
</dbReference>
<organism evidence="9">
    <name type="scientific">Polytomella parva</name>
    <dbReference type="NCBI Taxonomy" id="51329"/>
    <lineage>
        <taxon>Eukaryota</taxon>
        <taxon>Viridiplantae</taxon>
        <taxon>Chlorophyta</taxon>
        <taxon>core chlorophytes</taxon>
        <taxon>Chlorophyceae</taxon>
        <taxon>CS clade</taxon>
        <taxon>Chlamydomonadales</taxon>
        <taxon>Chlamydomonadaceae</taxon>
        <taxon>Polytomella</taxon>
    </lineage>
</organism>
<dbReference type="InterPro" id="IPR035073">
    <property type="entry name" value="At2g17340_3_helix_bundle"/>
</dbReference>
<accession>A0A7S0UPF3</accession>
<evidence type="ECO:0000256" key="1">
    <source>
        <dbReference type="ARBA" id="ARBA00001936"/>
    </source>
</evidence>
<dbReference type="GO" id="GO:0005634">
    <property type="term" value="C:nucleus"/>
    <property type="evidence" value="ECO:0007669"/>
    <property type="project" value="TreeGrafter"/>
</dbReference>
<feature type="domain" description="Damage-control phosphatase ARMT1-like metal-binding" evidence="8">
    <location>
        <begin position="218"/>
        <end position="443"/>
    </location>
</feature>
<dbReference type="InterPro" id="IPR036075">
    <property type="entry name" value="ARMT-1-like_metal-bd_sf"/>
</dbReference>
<gene>
    <name evidence="9" type="ORF">PPAR00522_LOCUS788</name>
</gene>
<keyword evidence="3" id="KW-0533">Nickel</keyword>
<dbReference type="Pfam" id="PF01937">
    <property type="entry name" value="ARMT1-like_dom"/>
    <property type="match status" value="2"/>
</dbReference>
<comment type="cofactor">
    <cofactor evidence="2">
        <name>Ni(2+)</name>
        <dbReference type="ChEBI" id="CHEBI:49786"/>
    </cofactor>
</comment>
<dbReference type="AlphaFoldDB" id="A0A7S0UPF3"/>
<keyword evidence="4" id="KW-0479">Metal-binding</keyword>
<dbReference type="GO" id="GO:0005829">
    <property type="term" value="C:cytosol"/>
    <property type="evidence" value="ECO:0007669"/>
    <property type="project" value="TreeGrafter"/>
</dbReference>
<feature type="region of interest" description="Disordered" evidence="7">
    <location>
        <begin position="177"/>
        <end position="196"/>
    </location>
</feature>
<evidence type="ECO:0000256" key="5">
    <source>
        <dbReference type="ARBA" id="ARBA00022801"/>
    </source>
</evidence>
<dbReference type="Gene3D" id="1.20.1700.10">
    <property type="entry name" value="AF1104-like"/>
    <property type="match status" value="1"/>
</dbReference>
<keyword evidence="5" id="KW-0378">Hydrolase</keyword>
<proteinExistence type="predicted"/>
<dbReference type="InterPro" id="IPR004567">
    <property type="entry name" value="Type_II_PanK"/>
</dbReference>
<dbReference type="EMBL" id="HBFM01001412">
    <property type="protein sequence ID" value="CAD8764404.1"/>
    <property type="molecule type" value="Transcribed_RNA"/>
</dbReference>